<dbReference type="AlphaFoldDB" id="A0A2P5XFV2"/>
<gene>
    <name evidence="2" type="ORF">GOBAR_AA18450</name>
</gene>
<accession>A0A2P5XFV2</accession>
<organism evidence="2 3">
    <name type="scientific">Gossypium barbadense</name>
    <name type="common">Sea Island cotton</name>
    <name type="synonym">Hibiscus barbadensis</name>
    <dbReference type="NCBI Taxonomy" id="3634"/>
    <lineage>
        <taxon>Eukaryota</taxon>
        <taxon>Viridiplantae</taxon>
        <taxon>Streptophyta</taxon>
        <taxon>Embryophyta</taxon>
        <taxon>Tracheophyta</taxon>
        <taxon>Spermatophyta</taxon>
        <taxon>Magnoliopsida</taxon>
        <taxon>eudicotyledons</taxon>
        <taxon>Gunneridae</taxon>
        <taxon>Pentapetalae</taxon>
        <taxon>rosids</taxon>
        <taxon>malvids</taxon>
        <taxon>Malvales</taxon>
        <taxon>Malvaceae</taxon>
        <taxon>Malvoideae</taxon>
        <taxon>Gossypium</taxon>
    </lineage>
</organism>
<feature type="transmembrane region" description="Helical" evidence="1">
    <location>
        <begin position="137"/>
        <end position="157"/>
    </location>
</feature>
<keyword evidence="1" id="KW-1133">Transmembrane helix</keyword>
<dbReference type="Proteomes" id="UP000239757">
    <property type="component" value="Unassembled WGS sequence"/>
</dbReference>
<evidence type="ECO:0000256" key="1">
    <source>
        <dbReference type="SAM" id="Phobius"/>
    </source>
</evidence>
<keyword evidence="1" id="KW-0812">Transmembrane</keyword>
<sequence length="158" mass="17043">MAQHVPASTAPAIMSSLVSLTQSQFLGPYYGHGRGIGGPYNPALRLFQVNQVTFGFGSSTEFELSHQFAIHAGVSGFKPTRPASYSPLSSPYGPALFQPVGFSRFQLTAPPSANNFWSTHPTLMGLPCFPLLGRTHFLLGHLLLILPGLLSYLHFLLG</sequence>
<reference evidence="2 3" key="1">
    <citation type="submission" date="2015-01" db="EMBL/GenBank/DDBJ databases">
        <title>Genome of allotetraploid Gossypium barbadense reveals genomic plasticity and fiber elongation in cotton evolution.</title>
        <authorList>
            <person name="Chen X."/>
            <person name="Liu X."/>
            <person name="Zhao B."/>
            <person name="Zheng H."/>
            <person name="Hu Y."/>
            <person name="Lu G."/>
            <person name="Yang C."/>
            <person name="Chen J."/>
            <person name="Shan C."/>
            <person name="Zhang L."/>
            <person name="Zhou Y."/>
            <person name="Wang L."/>
            <person name="Guo W."/>
            <person name="Bai Y."/>
            <person name="Ruan J."/>
            <person name="Shangguan X."/>
            <person name="Mao Y."/>
            <person name="Jiang J."/>
            <person name="Zhu Y."/>
            <person name="Lei J."/>
            <person name="Kang H."/>
            <person name="Chen S."/>
            <person name="He X."/>
            <person name="Wang R."/>
            <person name="Wang Y."/>
            <person name="Chen J."/>
            <person name="Wang L."/>
            <person name="Yu S."/>
            <person name="Wang B."/>
            <person name="Wei J."/>
            <person name="Song S."/>
            <person name="Lu X."/>
            <person name="Gao Z."/>
            <person name="Gu W."/>
            <person name="Deng X."/>
            <person name="Ma D."/>
            <person name="Wang S."/>
            <person name="Liang W."/>
            <person name="Fang L."/>
            <person name="Cai C."/>
            <person name="Zhu X."/>
            <person name="Zhou B."/>
            <person name="Zhang Y."/>
            <person name="Chen Z."/>
            <person name="Xu S."/>
            <person name="Zhu R."/>
            <person name="Wang S."/>
            <person name="Zhang T."/>
            <person name="Zhao G."/>
        </authorList>
    </citation>
    <scope>NUCLEOTIDE SEQUENCE [LARGE SCALE GENOMIC DNA]</scope>
    <source>
        <strain evidence="3">cv. Xinhai21</strain>
        <tissue evidence="2">Leaf</tissue>
    </source>
</reference>
<evidence type="ECO:0000313" key="3">
    <source>
        <dbReference type="Proteomes" id="UP000239757"/>
    </source>
</evidence>
<name>A0A2P5XFV2_GOSBA</name>
<evidence type="ECO:0000313" key="2">
    <source>
        <dbReference type="EMBL" id="PPS02215.1"/>
    </source>
</evidence>
<proteinExistence type="predicted"/>
<protein>
    <submittedName>
        <fullName evidence="2">Uncharacterized protein</fullName>
    </submittedName>
</protein>
<dbReference type="EMBL" id="KZ664965">
    <property type="protein sequence ID" value="PPS02215.1"/>
    <property type="molecule type" value="Genomic_DNA"/>
</dbReference>
<keyword evidence="1" id="KW-0472">Membrane</keyword>